<dbReference type="AlphaFoldDB" id="A0A6C2YUA6"/>
<name>A0A6C2YUA6_9BACT</name>
<keyword evidence="2" id="KW-1185">Reference proteome</keyword>
<sequence>MANRLDIRTAWEAYRPSASNPWDLRKAGHLYRRAAFGGTWNELQSALSDGPEKTIERLLDGGPDTAKFESSTLDLSKPIRQGADPQLAAAWWLYRMLYTPHPLAEKMTLFWHNHFATSQAKVQSLRHMLGQYDLLHRHALGSFGPMLQAISKDPAMLIWLDTVDSKVGKPNENYARELMELFSLGIGNYTEKDIREAAKAFTGWGVANNAYAFVAADHDNTVKNVLGKSGNFNGEDIVEICLDQPACARFLVTKLYRYFINESAPIPPGLLEPLAEQFRRSKYDIRQLVGTMLRSNCFFAAENYRARIKSPVDFALGILRGLEGRVGTTGLADAIESLGQVLFQPPSVKGWDGGTTWLNGQTLLFRQNLALAMTSTEDTRFGRRCDPSQLVRKHAKSSDTEIVDFLLDLFLQGDVPPESRQQLLGYLANATKQKPPVYWTQDDVASHRIRAVCHLVLALPVFQLD</sequence>
<dbReference type="KEGG" id="tim:GMBLW1_42560"/>
<dbReference type="Proteomes" id="UP000464378">
    <property type="component" value="Chromosome"/>
</dbReference>
<accession>A0A6C2YUA6</accession>
<proteinExistence type="predicted"/>
<dbReference type="InterPro" id="IPR014917">
    <property type="entry name" value="DUF1800"/>
</dbReference>
<evidence type="ECO:0000313" key="2">
    <source>
        <dbReference type="Proteomes" id="UP000464378"/>
    </source>
</evidence>
<dbReference type="RefSeq" id="WP_162659954.1">
    <property type="nucleotide sequence ID" value="NZ_LR593887.1"/>
</dbReference>
<evidence type="ECO:0000313" key="1">
    <source>
        <dbReference type="EMBL" id="VIP04937.1"/>
    </source>
</evidence>
<dbReference type="Pfam" id="PF08811">
    <property type="entry name" value="DUF1800"/>
    <property type="match status" value="1"/>
</dbReference>
<organism evidence="1">
    <name type="scientific">Tuwongella immobilis</name>
    <dbReference type="NCBI Taxonomy" id="692036"/>
    <lineage>
        <taxon>Bacteria</taxon>
        <taxon>Pseudomonadati</taxon>
        <taxon>Planctomycetota</taxon>
        <taxon>Planctomycetia</taxon>
        <taxon>Gemmatales</taxon>
        <taxon>Gemmataceae</taxon>
        <taxon>Tuwongella</taxon>
    </lineage>
</organism>
<dbReference type="EMBL" id="LR586016">
    <property type="protein sequence ID" value="VIP04937.1"/>
    <property type="molecule type" value="Genomic_DNA"/>
</dbReference>
<dbReference type="InParanoid" id="A0A6C2YUA6"/>
<protein>
    <recommendedName>
        <fullName evidence="3">DUF1800 domain-containing protein</fullName>
    </recommendedName>
</protein>
<reference evidence="1" key="1">
    <citation type="submission" date="2019-04" db="EMBL/GenBank/DDBJ databases">
        <authorList>
            <consortium name="Science for Life Laboratories"/>
        </authorList>
    </citation>
    <scope>NUCLEOTIDE SEQUENCE</scope>
    <source>
        <strain evidence="1">MBLW1</strain>
    </source>
</reference>
<evidence type="ECO:0008006" key="3">
    <source>
        <dbReference type="Google" id="ProtNLM"/>
    </source>
</evidence>
<dbReference type="EMBL" id="LR593887">
    <property type="protein sequence ID" value="VTS07232.1"/>
    <property type="molecule type" value="Genomic_DNA"/>
</dbReference>
<gene>
    <name evidence="1" type="ORF">GMBLW1_42560</name>
</gene>